<name>A0A5A5U1P0_LEUCI</name>
<dbReference type="AlphaFoldDB" id="A0A5A5U1P0"/>
<evidence type="ECO:0000313" key="2">
    <source>
        <dbReference type="Proteomes" id="UP000323274"/>
    </source>
</evidence>
<gene>
    <name evidence="1" type="ORF">LCIT_09950</name>
</gene>
<proteinExistence type="predicted"/>
<reference evidence="1 2" key="1">
    <citation type="submission" date="2019-04" db="EMBL/GenBank/DDBJ databases">
        <title>A pseudo-fructophilic Leuconostoc citreum strain F192-5 isolated from peel of satsuma mandarin: the first report for isolation and characterization of strain-dependent fructophilic-like characteristics.</title>
        <authorList>
            <person name="Maeno S."/>
            <person name="Tanizawa Y."/>
            <person name="Kajikawa A."/>
            <person name="Kanesaki Y."/>
            <person name="Kubota E."/>
            <person name="Arita M."/>
            <person name="Leon D."/>
            <person name="Endo A."/>
        </authorList>
    </citation>
    <scope>NUCLEOTIDE SEQUENCE [LARGE SCALE GENOMIC DNA]</scope>
    <source>
        <strain evidence="1 2">F192-5</strain>
    </source>
</reference>
<dbReference type="EMBL" id="BJJW01000006">
    <property type="protein sequence ID" value="GDZ83753.1"/>
    <property type="molecule type" value="Genomic_DNA"/>
</dbReference>
<sequence length="184" mass="21067">MKLHTLGPTGTDSQRAAMHFVTTQKIVLHDSFEEIFLHLDDYVGDQLIVPVAFKSNRLPELNWADINYSEWQRLAIVTTFALPLLTLSLVENTKFKRNVAIIHAATEGLLLRYLREQGLDNAWGPSVVFSPSKPVALAGFINDQNRFTIISEEQFLKLPESEDPKYQVRQSLQPQMVWVVYQIK</sequence>
<organism evidence="1 2">
    <name type="scientific">Leuconostoc citreum</name>
    <dbReference type="NCBI Taxonomy" id="33964"/>
    <lineage>
        <taxon>Bacteria</taxon>
        <taxon>Bacillati</taxon>
        <taxon>Bacillota</taxon>
        <taxon>Bacilli</taxon>
        <taxon>Lactobacillales</taxon>
        <taxon>Lactobacillaceae</taxon>
        <taxon>Leuconostoc</taxon>
    </lineage>
</organism>
<comment type="caution">
    <text evidence="1">The sequence shown here is derived from an EMBL/GenBank/DDBJ whole genome shotgun (WGS) entry which is preliminary data.</text>
</comment>
<accession>A0A5A5U1P0</accession>
<dbReference type="Proteomes" id="UP000323274">
    <property type="component" value="Unassembled WGS sequence"/>
</dbReference>
<evidence type="ECO:0000313" key="1">
    <source>
        <dbReference type="EMBL" id="GDZ83753.1"/>
    </source>
</evidence>
<dbReference type="RefSeq" id="WP_100665505.1">
    <property type="nucleotide sequence ID" value="NZ_BJJW01000006.1"/>
</dbReference>
<protein>
    <submittedName>
        <fullName evidence="1">Amino acid biosynthesis protein</fullName>
    </submittedName>
</protein>